<protein>
    <submittedName>
        <fullName evidence="2">Uncharacterized protein</fullName>
    </submittedName>
</protein>
<evidence type="ECO:0000256" key="1">
    <source>
        <dbReference type="SAM" id="Phobius"/>
    </source>
</evidence>
<keyword evidence="1" id="KW-0472">Membrane</keyword>
<dbReference type="GeneID" id="6481536"/>
<accession>B1X405</accession>
<reference evidence="2" key="1">
    <citation type="submission" date="2007-08" db="EMBL/GenBank/DDBJ databases">
        <authorList>
            <person name="Gloeckner G."/>
            <person name="Nowack E."/>
            <person name="Melkonian M."/>
        </authorList>
    </citation>
    <scope>NUCLEOTIDE SEQUENCE</scope>
</reference>
<gene>
    <name evidence="2" type="ordered locus">PCC_0225</name>
</gene>
<dbReference type="EMBL" id="CP000815">
    <property type="protein sequence ID" value="ACB42674.1"/>
    <property type="molecule type" value="Genomic_DNA"/>
</dbReference>
<keyword evidence="1" id="KW-0812">Transmembrane</keyword>
<keyword evidence="1" id="KW-1133">Transmembrane helix</keyword>
<proteinExistence type="predicted"/>
<sequence>MSIDEKNSSDRQQHSLPQALLTLYSLIAVLIVLVPEWIAGGTLLAFRDAWNSSELPVTSYTWHNFPELRLATMSLAQLRLLASSVHLRNYSRLNRERLISRLSKRINCNYYFRN</sequence>
<feature type="transmembrane region" description="Helical" evidence="1">
    <location>
        <begin position="21"/>
        <end position="46"/>
    </location>
</feature>
<name>B1X405_PAUCH</name>
<geneLocation type="organellar chromatophore" evidence="2"/>
<keyword evidence="2" id="KW-0934">Plastid</keyword>
<organism evidence="2">
    <name type="scientific">Paulinella chromatophora</name>
    <dbReference type="NCBI Taxonomy" id="39717"/>
    <lineage>
        <taxon>Eukaryota</taxon>
        <taxon>Sar</taxon>
        <taxon>Rhizaria</taxon>
        <taxon>Cercozoa</taxon>
        <taxon>Imbricatea</taxon>
        <taxon>Silicofilosea</taxon>
        <taxon>Euglyphida</taxon>
        <taxon>Paulinellidae</taxon>
        <taxon>Paulinella</taxon>
    </lineage>
</organism>
<dbReference type="RefSeq" id="YP_002048884.1">
    <property type="nucleotide sequence ID" value="NC_011087.1"/>
</dbReference>
<reference evidence="2" key="2">
    <citation type="journal article" date="2008" name="Curr. Biol.">
        <title>Chromatophore genome sequence of Paulinella sheds light on acquisition of photosynthesis by eukaryotes.</title>
        <authorList>
            <person name="Nowack E.C.M."/>
            <person name="Melkonian M."/>
            <person name="Gloeckner G."/>
        </authorList>
    </citation>
    <scope>NUCLEOTIDE SEQUENCE [LARGE SCALE GENOMIC DNA]</scope>
</reference>
<dbReference type="AlphaFoldDB" id="B1X405"/>
<evidence type="ECO:0000313" key="2">
    <source>
        <dbReference type="EMBL" id="ACB42674.1"/>
    </source>
</evidence>